<keyword evidence="10" id="KW-0539">Nucleus</keyword>
<evidence type="ECO:0000256" key="5">
    <source>
        <dbReference type="ARBA" id="ARBA00022871"/>
    </source>
</evidence>
<keyword evidence="6 12" id="KW-0694">RNA-binding</keyword>
<evidence type="ECO:0000256" key="6">
    <source>
        <dbReference type="ARBA" id="ARBA00022884"/>
    </source>
</evidence>
<feature type="compositionally biased region" description="Basic and acidic residues" evidence="13">
    <location>
        <begin position="185"/>
        <end position="202"/>
    </location>
</feature>
<keyword evidence="3" id="KW-0507">mRNA processing</keyword>
<accession>A0A4Y2PAQ2</accession>
<evidence type="ECO:0000259" key="14">
    <source>
        <dbReference type="PROSITE" id="PS50102"/>
    </source>
</evidence>
<dbReference type="InterPro" id="IPR012677">
    <property type="entry name" value="Nucleotide-bd_a/b_plait_sf"/>
</dbReference>
<evidence type="ECO:0000256" key="1">
    <source>
        <dbReference type="ARBA" id="ARBA00004642"/>
    </source>
</evidence>
<dbReference type="InterPro" id="IPR034887">
    <property type="entry name" value="LARP7_RRM1"/>
</dbReference>
<evidence type="ECO:0000256" key="9">
    <source>
        <dbReference type="ARBA" id="ARBA00023187"/>
    </source>
</evidence>
<dbReference type="CDD" id="cd12290">
    <property type="entry name" value="RRM1_LARP7"/>
    <property type="match status" value="1"/>
</dbReference>
<sequence>MEFYFSDSNLARDSYLQDLLSKNPEGYVDLEVFKTFNKIKEVTDDVNAIVAALSKSTILQINEEKTKVRRITPMGKPKDFDACTLYVEKLPPHADHKWIKDVFERFGRVDYINIPRYKVSNKIKGFAFIEFSDPESVKKACEFYKRSSGKENIESDDQCSESKSDKMQKTETCSEKERKARKRKMSSDADEPPHKKKDDTSEKISSSKGHGKIEQTSDNDVEKKQAPSDRKRKFDSGDYNGKPHKKLKESDSEHPTVTSDAEGTEIEKHQPSVVENQSGLETADSGNEAVKIKKKRKHKKKGHHHSEKPVLRVMSKHEWKVYRNKYLNLQRSTMSYLKKQIMMETQELKEQEPVDEKLENETSNKGLHFQPGVIIKIILKDSITDPSDIKSGNPAKKFWSHFKKDKNNNHLPDKLYYNDKCFTSDIDIANAYADYFCSVFRPSSEYDSNDAVDFNDFGDFVGIDTITYDDVVVAIKELKSTSTIGIDNIPPFIIKGCAEFLVYPLLVLFNLSLKTNTFPHAWKLTKIVPVFKKGNAEDCKNY</sequence>
<evidence type="ECO:0000256" key="2">
    <source>
        <dbReference type="ARBA" id="ARBA00015867"/>
    </source>
</evidence>
<dbReference type="Pfam" id="PF00076">
    <property type="entry name" value="RRM_1"/>
    <property type="match status" value="1"/>
</dbReference>
<evidence type="ECO:0000256" key="10">
    <source>
        <dbReference type="ARBA" id="ARBA00023242"/>
    </source>
</evidence>
<dbReference type="GO" id="GO:0008380">
    <property type="term" value="P:RNA splicing"/>
    <property type="evidence" value="ECO:0007669"/>
    <property type="project" value="UniProtKB-KW"/>
</dbReference>
<keyword evidence="7" id="KW-0805">Transcription regulation</keyword>
<proteinExistence type="predicted"/>
<dbReference type="InterPro" id="IPR002344">
    <property type="entry name" value="Lupus_La"/>
</dbReference>
<dbReference type="InterPro" id="IPR000504">
    <property type="entry name" value="RRM_dom"/>
</dbReference>
<feature type="domain" description="HTH La-type RNA-binding" evidence="15">
    <location>
        <begin position="1"/>
        <end position="78"/>
    </location>
</feature>
<dbReference type="GO" id="GO:0003723">
    <property type="term" value="F:RNA binding"/>
    <property type="evidence" value="ECO:0007669"/>
    <property type="project" value="UniProtKB-UniRule"/>
</dbReference>
<reference evidence="16 18" key="1">
    <citation type="journal article" date="2019" name="Sci. Rep.">
        <title>Orb-weaving spider Araneus ventricosus genome elucidates the spidroin gene catalogue.</title>
        <authorList>
            <person name="Kono N."/>
            <person name="Nakamura H."/>
            <person name="Ohtoshi R."/>
            <person name="Moran D.A.P."/>
            <person name="Shinohara A."/>
            <person name="Yoshida Y."/>
            <person name="Fujiwara M."/>
            <person name="Mori M."/>
            <person name="Tomita M."/>
            <person name="Arakawa K."/>
        </authorList>
    </citation>
    <scope>NUCLEOTIDE SEQUENCE [LARGE SCALE GENOMIC DNA]</scope>
</reference>
<dbReference type="PANTHER" id="PTHR22792">
    <property type="entry name" value="LUPUS LA PROTEIN-RELATED"/>
    <property type="match status" value="1"/>
</dbReference>
<feature type="compositionally biased region" description="Basic and acidic residues" evidence="13">
    <location>
        <begin position="211"/>
        <end position="236"/>
    </location>
</feature>
<dbReference type="InterPro" id="IPR036388">
    <property type="entry name" value="WH-like_DNA-bd_sf"/>
</dbReference>
<feature type="region of interest" description="Disordered" evidence="13">
    <location>
        <begin position="152"/>
        <end position="308"/>
    </location>
</feature>
<comment type="subcellular location">
    <subcellularLocation>
        <location evidence="1">Nucleus</location>
        <location evidence="1">Nucleoplasm</location>
    </subcellularLocation>
</comment>
<dbReference type="SMART" id="SM00715">
    <property type="entry name" value="LA"/>
    <property type="match status" value="1"/>
</dbReference>
<evidence type="ECO:0000256" key="8">
    <source>
        <dbReference type="ARBA" id="ARBA00023163"/>
    </source>
</evidence>
<dbReference type="OrthoDB" id="439993at2759"/>
<name>A0A4Y2PAQ2_ARAVE</name>
<evidence type="ECO:0000256" key="12">
    <source>
        <dbReference type="PROSITE-ProRule" id="PRU00332"/>
    </source>
</evidence>
<dbReference type="InterPro" id="IPR006630">
    <property type="entry name" value="La_HTH"/>
</dbReference>
<evidence type="ECO:0000256" key="11">
    <source>
        <dbReference type="ARBA" id="ARBA00029640"/>
    </source>
</evidence>
<feature type="domain" description="RRM" evidence="14">
    <location>
        <begin position="83"/>
        <end position="172"/>
    </location>
</feature>
<dbReference type="Gene3D" id="3.30.70.330">
    <property type="match status" value="1"/>
</dbReference>
<dbReference type="PROSITE" id="PS50961">
    <property type="entry name" value="HTH_LA"/>
    <property type="match status" value="1"/>
</dbReference>
<dbReference type="EMBL" id="BGPR01010895">
    <property type="protein sequence ID" value="GBN48588.1"/>
    <property type="molecule type" value="Genomic_DNA"/>
</dbReference>
<dbReference type="InterPro" id="IPR035979">
    <property type="entry name" value="RBD_domain_sf"/>
</dbReference>
<keyword evidence="9" id="KW-0508">mRNA splicing</keyword>
<feature type="compositionally biased region" description="Basic residues" evidence="13">
    <location>
        <begin position="292"/>
        <end position="306"/>
    </location>
</feature>
<evidence type="ECO:0000313" key="16">
    <source>
        <dbReference type="EMBL" id="GBN48474.1"/>
    </source>
</evidence>
<dbReference type="Gene3D" id="1.10.10.10">
    <property type="entry name" value="Winged helix-like DNA-binding domain superfamily/Winged helix DNA-binding domain"/>
    <property type="match status" value="1"/>
</dbReference>
<dbReference type="CDD" id="cd07323">
    <property type="entry name" value="LAM"/>
    <property type="match status" value="1"/>
</dbReference>
<dbReference type="PROSITE" id="PS50102">
    <property type="entry name" value="RRM"/>
    <property type="match status" value="1"/>
</dbReference>
<dbReference type="GO" id="GO:0030154">
    <property type="term" value="P:cell differentiation"/>
    <property type="evidence" value="ECO:0007669"/>
    <property type="project" value="UniProtKB-KW"/>
</dbReference>
<evidence type="ECO:0000256" key="7">
    <source>
        <dbReference type="ARBA" id="ARBA00023015"/>
    </source>
</evidence>
<evidence type="ECO:0000313" key="17">
    <source>
        <dbReference type="EMBL" id="GBN48588.1"/>
    </source>
</evidence>
<dbReference type="PRINTS" id="PR00302">
    <property type="entry name" value="LUPUSLA"/>
</dbReference>
<dbReference type="SMART" id="SM00360">
    <property type="entry name" value="RRM"/>
    <property type="match status" value="1"/>
</dbReference>
<keyword evidence="18" id="KW-1185">Reference proteome</keyword>
<dbReference type="GO" id="GO:0005654">
    <property type="term" value="C:nucleoplasm"/>
    <property type="evidence" value="ECO:0007669"/>
    <property type="project" value="UniProtKB-SubCell"/>
</dbReference>
<dbReference type="GO" id="GO:1990904">
    <property type="term" value="C:ribonucleoprotein complex"/>
    <property type="evidence" value="ECO:0007669"/>
    <property type="project" value="InterPro"/>
</dbReference>
<evidence type="ECO:0000256" key="3">
    <source>
        <dbReference type="ARBA" id="ARBA00022664"/>
    </source>
</evidence>
<dbReference type="SUPFAM" id="SSF46785">
    <property type="entry name" value="Winged helix' DNA-binding domain"/>
    <property type="match status" value="1"/>
</dbReference>
<dbReference type="InterPro" id="IPR036390">
    <property type="entry name" value="WH_DNA-bd_sf"/>
</dbReference>
<keyword evidence="8" id="KW-0804">Transcription</keyword>
<dbReference type="Pfam" id="PF05383">
    <property type="entry name" value="La"/>
    <property type="match status" value="1"/>
</dbReference>
<dbReference type="PANTHER" id="PTHR22792:SF62">
    <property type="entry name" value="LA-RELATED PROTEIN 7"/>
    <property type="match status" value="1"/>
</dbReference>
<protein>
    <recommendedName>
        <fullName evidence="2">La-related protein 7</fullName>
    </recommendedName>
    <alternativeName>
        <fullName evidence="11">La ribonucleoprotein domain family member 7</fullName>
    </alternativeName>
</protein>
<dbReference type="GO" id="GO:0007283">
    <property type="term" value="P:spermatogenesis"/>
    <property type="evidence" value="ECO:0007669"/>
    <property type="project" value="UniProtKB-KW"/>
</dbReference>
<dbReference type="SUPFAM" id="SSF54928">
    <property type="entry name" value="RNA-binding domain, RBD"/>
    <property type="match status" value="1"/>
</dbReference>
<evidence type="ECO:0000313" key="18">
    <source>
        <dbReference type="Proteomes" id="UP000499080"/>
    </source>
</evidence>
<organism evidence="16 18">
    <name type="scientific">Araneus ventricosus</name>
    <name type="common">Orbweaver spider</name>
    <name type="synonym">Epeira ventricosa</name>
    <dbReference type="NCBI Taxonomy" id="182803"/>
    <lineage>
        <taxon>Eukaryota</taxon>
        <taxon>Metazoa</taxon>
        <taxon>Ecdysozoa</taxon>
        <taxon>Arthropoda</taxon>
        <taxon>Chelicerata</taxon>
        <taxon>Arachnida</taxon>
        <taxon>Araneae</taxon>
        <taxon>Araneomorphae</taxon>
        <taxon>Entelegynae</taxon>
        <taxon>Araneoidea</taxon>
        <taxon>Araneidae</taxon>
        <taxon>Araneus</taxon>
    </lineage>
</organism>
<dbReference type="GO" id="GO:0006397">
    <property type="term" value="P:mRNA processing"/>
    <property type="evidence" value="ECO:0007669"/>
    <property type="project" value="UniProtKB-KW"/>
</dbReference>
<dbReference type="EMBL" id="BGPR01010877">
    <property type="protein sequence ID" value="GBN48474.1"/>
    <property type="molecule type" value="Genomic_DNA"/>
</dbReference>
<feature type="compositionally biased region" description="Basic and acidic residues" evidence="13">
    <location>
        <begin position="160"/>
        <end position="178"/>
    </location>
</feature>
<keyword evidence="5" id="KW-0744">Spermatogenesis</keyword>
<dbReference type="AlphaFoldDB" id="A0A4Y2PAQ2"/>
<dbReference type="Proteomes" id="UP000499080">
    <property type="component" value="Unassembled WGS sequence"/>
</dbReference>
<evidence type="ECO:0000256" key="13">
    <source>
        <dbReference type="SAM" id="MobiDB-lite"/>
    </source>
</evidence>
<evidence type="ECO:0000256" key="4">
    <source>
        <dbReference type="ARBA" id="ARBA00022782"/>
    </source>
</evidence>
<evidence type="ECO:0000259" key="15">
    <source>
        <dbReference type="PROSITE" id="PS50961"/>
    </source>
</evidence>
<dbReference type="InterPro" id="IPR045180">
    <property type="entry name" value="La_dom_prot"/>
</dbReference>
<gene>
    <name evidence="16" type="primary">LARP7_3</name>
    <name evidence="17" type="synonym">LARP7_1</name>
    <name evidence="17" type="ORF">AVEN_210072_1</name>
    <name evidence="16" type="ORF">AVEN_26145_1</name>
</gene>
<comment type="caution">
    <text evidence="16">The sequence shown here is derived from an EMBL/GenBank/DDBJ whole genome shotgun (WGS) entry which is preliminary data.</text>
</comment>
<keyword evidence="4" id="KW-0221">Differentiation</keyword>